<dbReference type="AlphaFoldDB" id="A0A9X3IUY0"/>
<evidence type="ECO:0000313" key="3">
    <source>
        <dbReference type="EMBL" id="MCY1004330.1"/>
    </source>
</evidence>
<feature type="compositionally biased region" description="Basic residues" evidence="1">
    <location>
        <begin position="262"/>
        <end position="281"/>
    </location>
</feature>
<protein>
    <submittedName>
        <fullName evidence="3">MnmC family methyltransferase</fullName>
    </submittedName>
</protein>
<feature type="domain" description="MnmC-like methyltransferase" evidence="2">
    <location>
        <begin position="137"/>
        <end position="223"/>
    </location>
</feature>
<dbReference type="InterPro" id="IPR029063">
    <property type="entry name" value="SAM-dependent_MTases_sf"/>
</dbReference>
<organism evidence="3 4">
    <name type="scientific">Nannocystis pusilla</name>
    <dbReference type="NCBI Taxonomy" id="889268"/>
    <lineage>
        <taxon>Bacteria</taxon>
        <taxon>Pseudomonadati</taxon>
        <taxon>Myxococcota</taxon>
        <taxon>Polyangia</taxon>
        <taxon>Nannocystales</taxon>
        <taxon>Nannocystaceae</taxon>
        <taxon>Nannocystis</taxon>
    </lineage>
</organism>
<evidence type="ECO:0000259" key="2">
    <source>
        <dbReference type="Pfam" id="PF05430"/>
    </source>
</evidence>
<dbReference type="Gene3D" id="3.40.50.150">
    <property type="entry name" value="Vaccinia Virus protein VP39"/>
    <property type="match status" value="1"/>
</dbReference>
<keyword evidence="3" id="KW-0489">Methyltransferase</keyword>
<dbReference type="PANTHER" id="PTHR39963">
    <property type="entry name" value="SLL0983 PROTEIN"/>
    <property type="match status" value="1"/>
</dbReference>
<dbReference type="Proteomes" id="UP001150924">
    <property type="component" value="Unassembled WGS sequence"/>
</dbReference>
<dbReference type="EMBL" id="JAPNKE010000002">
    <property type="protein sequence ID" value="MCY1004330.1"/>
    <property type="molecule type" value="Genomic_DNA"/>
</dbReference>
<gene>
    <name evidence="3" type="ORF">OV079_01860</name>
</gene>
<name>A0A9X3IUY0_9BACT</name>
<dbReference type="RefSeq" id="WP_267765870.1">
    <property type="nucleotide sequence ID" value="NZ_JAPNKE010000002.1"/>
</dbReference>
<keyword evidence="3" id="KW-0808">Transferase</keyword>
<accession>A0A9X3IUY0</accession>
<proteinExistence type="predicted"/>
<reference evidence="3" key="1">
    <citation type="submission" date="2022-11" db="EMBL/GenBank/DDBJ databases">
        <title>Minimal conservation of predation-associated metabolite biosynthetic gene clusters underscores biosynthetic potential of Myxococcota including descriptions for ten novel species: Archangium lansinium sp. nov., Myxococcus landrumus sp. nov., Nannocystis bai.</title>
        <authorList>
            <person name="Ahearne A."/>
            <person name="Stevens C."/>
            <person name="Phillips K."/>
        </authorList>
    </citation>
    <scope>NUCLEOTIDE SEQUENCE</scope>
    <source>
        <strain evidence="3">Na p29</strain>
    </source>
</reference>
<evidence type="ECO:0000256" key="1">
    <source>
        <dbReference type="SAM" id="MobiDB-lite"/>
    </source>
</evidence>
<sequence length="306" mass="32117">MSDECEVVTTTGGAQAILDRRVGEVMHPVVGPAVEAARLYCEPARLAARLQRSEPLVLLDVGLGAGSNAIAAWRLSEARTAGPRLTIVSFERSLDALALALRPEHAADFGLDGAAGAAASTLLGAGVHEAARTTWRLIAGELPGSLAGAPAADVVFWDPFSPRANPELWSVAAFTTLRGRCRAGATVHTYSGATAVRSALLLAGFFVGVGEPTGAHKAATCAAVDPADLEHPLDRRWLARLARSTAAFPADAPADAYSRVAGHPHSRSLRRAQPSARRHSHAPQSPSGELHRDDGRPRRLKVESDP</sequence>
<feature type="region of interest" description="Disordered" evidence="1">
    <location>
        <begin position="256"/>
        <end position="306"/>
    </location>
</feature>
<dbReference type="GO" id="GO:0032259">
    <property type="term" value="P:methylation"/>
    <property type="evidence" value="ECO:0007669"/>
    <property type="project" value="UniProtKB-KW"/>
</dbReference>
<feature type="compositionally biased region" description="Basic and acidic residues" evidence="1">
    <location>
        <begin position="289"/>
        <end position="306"/>
    </location>
</feature>
<dbReference type="GO" id="GO:0008168">
    <property type="term" value="F:methyltransferase activity"/>
    <property type="evidence" value="ECO:0007669"/>
    <property type="project" value="UniProtKB-KW"/>
</dbReference>
<dbReference type="PANTHER" id="PTHR39963:SF1">
    <property type="entry name" value="MNMC-LIKE METHYLTRANSFERASE DOMAIN-CONTAINING PROTEIN"/>
    <property type="match status" value="1"/>
</dbReference>
<comment type="caution">
    <text evidence="3">The sequence shown here is derived from an EMBL/GenBank/DDBJ whole genome shotgun (WGS) entry which is preliminary data.</text>
</comment>
<evidence type="ECO:0000313" key="4">
    <source>
        <dbReference type="Proteomes" id="UP001150924"/>
    </source>
</evidence>
<keyword evidence="4" id="KW-1185">Reference proteome</keyword>
<dbReference type="Pfam" id="PF05430">
    <property type="entry name" value="Methyltransf_30"/>
    <property type="match status" value="1"/>
</dbReference>
<dbReference type="GO" id="GO:0016645">
    <property type="term" value="F:oxidoreductase activity, acting on the CH-NH group of donors"/>
    <property type="evidence" value="ECO:0007669"/>
    <property type="project" value="InterPro"/>
</dbReference>
<dbReference type="InterPro" id="IPR008471">
    <property type="entry name" value="MnmC-like_methylTransf"/>
</dbReference>